<sequence>MDIANLTGITSDYVNNYAKNERLVDVGDNSFSAVFDSMLKSVDETNDLQNKAEEEEIRFALGYSENTHDLQVAAAKAQVALQYTVAVRDKIIDSYKEIMQMQV</sequence>
<evidence type="ECO:0000256" key="4">
    <source>
        <dbReference type="HAMAP-Rule" id="MF_00724"/>
    </source>
</evidence>
<keyword evidence="7" id="KW-1185">Reference proteome</keyword>
<accession>A0A2G3E3Z6</accession>
<dbReference type="RefSeq" id="WP_031545751.1">
    <property type="nucleotide sequence ID" value="NZ_JANSWH010000099.1"/>
</dbReference>
<gene>
    <name evidence="4 6" type="primary">fliE</name>
    <name evidence="6" type="ORF">CSX02_06225</name>
</gene>
<dbReference type="PANTHER" id="PTHR34653:SF1">
    <property type="entry name" value="FLAGELLAR HOOK-BASAL BODY COMPLEX PROTEIN FLIE"/>
    <property type="match status" value="1"/>
</dbReference>
<dbReference type="PRINTS" id="PR01006">
    <property type="entry name" value="FLGHOOKFLIE"/>
</dbReference>
<dbReference type="GO" id="GO:0071973">
    <property type="term" value="P:bacterial-type flagellum-dependent cell motility"/>
    <property type="evidence" value="ECO:0007669"/>
    <property type="project" value="InterPro"/>
</dbReference>
<dbReference type="Proteomes" id="UP000224563">
    <property type="component" value="Unassembled WGS sequence"/>
</dbReference>
<reference evidence="6 7" key="2">
    <citation type="submission" date="2017-10" db="EMBL/GenBank/DDBJ databases">
        <authorList>
            <person name="Banno H."/>
            <person name="Chua N.-H."/>
        </authorList>
    </citation>
    <scope>NUCLEOTIDE SEQUENCE [LARGE SCALE GENOMIC DNA]</scope>
    <source>
        <strain evidence="6 7">JK623</strain>
    </source>
</reference>
<reference evidence="6 7" key="1">
    <citation type="submission" date="2017-10" db="EMBL/GenBank/DDBJ databases">
        <title>Resolving the taxonomy of Roseburia spp., Eubacterium rectale and Agathobacter spp. through phylogenomic analysis.</title>
        <authorList>
            <person name="Sheridan P.O."/>
            <person name="Walker A.W."/>
            <person name="Duncan S.H."/>
            <person name="Scott K.P."/>
            <person name="Toole P.W.O."/>
            <person name="Luis P."/>
            <person name="Flint H.J."/>
        </authorList>
    </citation>
    <scope>NUCLEOTIDE SEQUENCE [LARGE SCALE GENOMIC DNA]</scope>
    <source>
        <strain evidence="6 7">JK623</strain>
    </source>
</reference>
<keyword evidence="6" id="KW-0282">Flagellum</keyword>
<keyword evidence="6" id="KW-0966">Cell projection</keyword>
<comment type="subcellular location">
    <subcellularLocation>
        <location evidence="1 4">Bacterial flagellum basal body</location>
    </subcellularLocation>
</comment>
<evidence type="ECO:0000256" key="3">
    <source>
        <dbReference type="ARBA" id="ARBA00023143"/>
    </source>
</evidence>
<keyword evidence="3 4" id="KW-0975">Bacterial flagellum</keyword>
<dbReference type="AlphaFoldDB" id="A0A2G3E3Z6"/>
<dbReference type="EMBL" id="PDYG01000030">
    <property type="protein sequence ID" value="PHU37793.1"/>
    <property type="molecule type" value="Genomic_DNA"/>
</dbReference>
<keyword evidence="6" id="KW-0969">Cilium</keyword>
<dbReference type="PANTHER" id="PTHR34653">
    <property type="match status" value="1"/>
</dbReference>
<dbReference type="NCBIfam" id="TIGR00205">
    <property type="entry name" value="fliE"/>
    <property type="match status" value="1"/>
</dbReference>
<evidence type="ECO:0000256" key="5">
    <source>
        <dbReference type="NCBIfam" id="TIGR00205"/>
    </source>
</evidence>
<dbReference type="HAMAP" id="MF_00724">
    <property type="entry name" value="FliE"/>
    <property type="match status" value="1"/>
</dbReference>
<dbReference type="GO" id="GO:0003774">
    <property type="term" value="F:cytoskeletal motor activity"/>
    <property type="evidence" value="ECO:0007669"/>
    <property type="project" value="InterPro"/>
</dbReference>
<evidence type="ECO:0000256" key="2">
    <source>
        <dbReference type="ARBA" id="ARBA00009272"/>
    </source>
</evidence>
<evidence type="ECO:0000313" key="7">
    <source>
        <dbReference type="Proteomes" id="UP000224563"/>
    </source>
</evidence>
<organism evidence="6 7">
    <name type="scientific">Agathobacter ruminis</name>
    <dbReference type="NCBI Taxonomy" id="1712665"/>
    <lineage>
        <taxon>Bacteria</taxon>
        <taxon>Bacillati</taxon>
        <taxon>Bacillota</taxon>
        <taxon>Clostridia</taxon>
        <taxon>Lachnospirales</taxon>
        <taxon>Lachnospiraceae</taxon>
        <taxon>Agathobacter</taxon>
    </lineage>
</organism>
<proteinExistence type="inferred from homology"/>
<protein>
    <recommendedName>
        <fullName evidence="4 5">Flagellar hook-basal body complex protein FliE</fullName>
    </recommendedName>
</protein>
<comment type="caution">
    <text evidence="6">The sequence shown here is derived from an EMBL/GenBank/DDBJ whole genome shotgun (WGS) entry which is preliminary data.</text>
</comment>
<dbReference type="GO" id="GO:0005198">
    <property type="term" value="F:structural molecule activity"/>
    <property type="evidence" value="ECO:0007669"/>
    <property type="project" value="UniProtKB-UniRule"/>
</dbReference>
<comment type="similarity">
    <text evidence="2 4">Belongs to the FliE family.</text>
</comment>
<dbReference type="GO" id="GO:0009425">
    <property type="term" value="C:bacterial-type flagellum basal body"/>
    <property type="evidence" value="ECO:0007669"/>
    <property type="project" value="UniProtKB-SubCell"/>
</dbReference>
<dbReference type="Pfam" id="PF02049">
    <property type="entry name" value="FliE"/>
    <property type="match status" value="1"/>
</dbReference>
<name>A0A2G3E3Z6_9FIRM</name>
<evidence type="ECO:0000256" key="1">
    <source>
        <dbReference type="ARBA" id="ARBA00004117"/>
    </source>
</evidence>
<evidence type="ECO:0000313" key="6">
    <source>
        <dbReference type="EMBL" id="PHU37793.1"/>
    </source>
</evidence>
<dbReference type="InterPro" id="IPR001624">
    <property type="entry name" value="FliE"/>
</dbReference>